<dbReference type="AlphaFoldDB" id="A0A2K8KIG7"/>
<reference evidence="2 3" key="1">
    <citation type="submission" date="2017-11" db="EMBL/GenBank/DDBJ databases">
        <title>Complete genome sequence of Spiroplasma clarkii CN-5 (DSM 19994).</title>
        <authorList>
            <person name="Tsai Y.-M."/>
            <person name="Chang A."/>
            <person name="Lo W.-S."/>
            <person name="Kuo C.-H."/>
        </authorList>
    </citation>
    <scope>NUCLEOTIDE SEQUENCE [LARGE SCALE GENOMIC DNA]</scope>
    <source>
        <strain evidence="2 3">CN-5</strain>
    </source>
</reference>
<dbReference type="Proteomes" id="UP000231179">
    <property type="component" value="Chromosome"/>
</dbReference>
<protein>
    <recommendedName>
        <fullName evidence="4">Lipoprotein</fullName>
    </recommendedName>
</protein>
<proteinExistence type="predicted"/>
<dbReference type="RefSeq" id="WP_100254999.1">
    <property type="nucleotide sequence ID" value="NZ_CP024870.1"/>
</dbReference>
<dbReference type="EMBL" id="CP024870">
    <property type="protein sequence ID" value="ATX71467.1"/>
    <property type="molecule type" value="Genomic_DNA"/>
</dbReference>
<evidence type="ECO:0000313" key="3">
    <source>
        <dbReference type="Proteomes" id="UP000231179"/>
    </source>
</evidence>
<keyword evidence="3" id="KW-1185">Reference proteome</keyword>
<organism evidence="2 3">
    <name type="scientific">Spiroplasma clarkii</name>
    <dbReference type="NCBI Taxonomy" id="2139"/>
    <lineage>
        <taxon>Bacteria</taxon>
        <taxon>Bacillati</taxon>
        <taxon>Mycoplasmatota</taxon>
        <taxon>Mollicutes</taxon>
        <taxon>Entomoplasmatales</taxon>
        <taxon>Spiroplasmataceae</taxon>
        <taxon>Spiroplasma</taxon>
    </lineage>
</organism>
<feature type="signal peptide" evidence="1">
    <location>
        <begin position="1"/>
        <end position="23"/>
    </location>
</feature>
<sequence>MKKLLSVLSVLTLTSSIVAPVAACGKKLKPQESNTTDIQSEMVAGAEFMTRLILAARHENLNFNVNELLSMFLTPEAMVSRFPTEYEFNDNGEIKSINTQKYFNLYKKLLAPSIESLDQDMGAGAMASYVMGMYSDDFYQNIINGEKTFYDTMNQDGSKLSFNNPDRNGAKGYLAGLHKDLSLASDYDRRQLAWGIQDTGALTNYLLNKGFDGGYPGDTRARMDQGTLFQNVGPGTWDYDSNGGGYAWYNSLMYTGKSAINFNFEDKDNQWNNSGWDANRKLGKSNLELAPGYTNDKPGNEKWSTLKDGDQKIEFNEVGGRMAQAGQSNNFGAGVSFYGSLLQNLSTTSSGAMFTGELANYLMPIVVSDVPNDRFLQGISFSLITNVWHAFNYIVQPNYLGEMREHFTDDLLDKIKELPKAPDPLGTVSQLGADTVKPSHIGFDVLRKYQGNSEEITNPITGKPSIELILDDKESTNAKLMVEIVGQMIAEIKAKTGAERKAATALFTTTGSFGRPASGLLSLFENAGDAWNDQVLSKNGEGALNLLEVYKRCFEITLDEDVVASVEAIKSKFSGAFRNLTNLQKQDYLRILGFNGSGYNPGSYLERVYTTLTDSEKKGSNEFIKIFNSLKANVNQGMYATHGMIYQYIFDDNYWERTDVNLNTTSNEELGGEMQFTLKYTGRGDTSSTASKQTKKVEVPHNFNPYQTIVENQTTLDEKAPTQSALALVDPDRISGKVLGVEQGIIDETDLLDYDGTGLVKNLKPVNFEYKVKWANISGDVNNPYWVISGIDCFKDGVQFYNIY</sequence>
<name>A0A2K8KIG7_9MOLU</name>
<keyword evidence="1" id="KW-0732">Signal</keyword>
<evidence type="ECO:0008006" key="4">
    <source>
        <dbReference type="Google" id="ProtNLM"/>
    </source>
</evidence>
<gene>
    <name evidence="2" type="ORF">SCLAR_v1c11670</name>
</gene>
<evidence type="ECO:0000313" key="2">
    <source>
        <dbReference type="EMBL" id="ATX71467.1"/>
    </source>
</evidence>
<feature type="chain" id="PRO_5014635898" description="Lipoprotein" evidence="1">
    <location>
        <begin position="24"/>
        <end position="804"/>
    </location>
</feature>
<evidence type="ECO:0000256" key="1">
    <source>
        <dbReference type="SAM" id="SignalP"/>
    </source>
</evidence>
<accession>A0A2K8KIG7</accession>